<evidence type="ECO:0000313" key="4">
    <source>
        <dbReference type="Proteomes" id="UP001230188"/>
    </source>
</evidence>
<reference evidence="3" key="1">
    <citation type="submission" date="2023-01" db="EMBL/GenBank/DDBJ databases">
        <title>Metagenome sequencing of chrysophaentin producing Chrysophaeum taylorii.</title>
        <authorList>
            <person name="Davison J."/>
            <person name="Bewley C."/>
        </authorList>
    </citation>
    <scope>NUCLEOTIDE SEQUENCE</scope>
    <source>
        <strain evidence="3">NIES-1699</strain>
    </source>
</reference>
<keyword evidence="4" id="KW-1185">Reference proteome</keyword>
<dbReference type="Gene3D" id="3.90.1150.10">
    <property type="entry name" value="Aspartate Aminotransferase, domain 1"/>
    <property type="match status" value="1"/>
</dbReference>
<dbReference type="Gene3D" id="3.40.640.10">
    <property type="entry name" value="Type I PLP-dependent aspartate aminotransferase-like (Major domain)"/>
    <property type="match status" value="1"/>
</dbReference>
<feature type="region of interest" description="Disordered" evidence="2">
    <location>
        <begin position="1"/>
        <end position="22"/>
    </location>
</feature>
<dbReference type="PANTHER" id="PTHR43092:SF2">
    <property type="entry name" value="HERCYNYLCYSTEINE SULFOXIDE LYASE"/>
    <property type="match status" value="1"/>
</dbReference>
<dbReference type="SUPFAM" id="SSF53383">
    <property type="entry name" value="PLP-dependent transferases"/>
    <property type="match status" value="1"/>
</dbReference>
<organism evidence="3 4">
    <name type="scientific">Chrysophaeum taylorii</name>
    <dbReference type="NCBI Taxonomy" id="2483200"/>
    <lineage>
        <taxon>Eukaryota</taxon>
        <taxon>Sar</taxon>
        <taxon>Stramenopiles</taxon>
        <taxon>Ochrophyta</taxon>
        <taxon>Pelagophyceae</taxon>
        <taxon>Pelagomonadales</taxon>
        <taxon>Pelagomonadaceae</taxon>
        <taxon>Chrysophaeum</taxon>
    </lineage>
</organism>
<name>A0AAD7UKX4_9STRA</name>
<dbReference type="PANTHER" id="PTHR43092">
    <property type="entry name" value="L-CYSTEINE DESULFHYDRASE"/>
    <property type="match status" value="1"/>
</dbReference>
<protein>
    <recommendedName>
        <fullName evidence="5">Aminotransferase class V domain-containing protein</fullName>
    </recommendedName>
</protein>
<evidence type="ECO:0000256" key="1">
    <source>
        <dbReference type="ARBA" id="ARBA00022898"/>
    </source>
</evidence>
<dbReference type="InterPro" id="IPR015421">
    <property type="entry name" value="PyrdxlP-dep_Trfase_major"/>
</dbReference>
<dbReference type="AlphaFoldDB" id="A0AAD7UKX4"/>
<gene>
    <name evidence="3" type="ORF">CTAYLR_006457</name>
</gene>
<proteinExistence type="predicted"/>
<dbReference type="InterPro" id="IPR015422">
    <property type="entry name" value="PyrdxlP-dep_Trfase_small"/>
</dbReference>
<dbReference type="EMBL" id="JAQMWT010000093">
    <property type="protein sequence ID" value="KAJ8610820.1"/>
    <property type="molecule type" value="Genomic_DNA"/>
</dbReference>
<evidence type="ECO:0000256" key="2">
    <source>
        <dbReference type="SAM" id="MobiDB-lite"/>
    </source>
</evidence>
<comment type="caution">
    <text evidence="3">The sequence shown here is derived from an EMBL/GenBank/DDBJ whole genome shotgun (WGS) entry which is preliminary data.</text>
</comment>
<dbReference type="InterPro" id="IPR015424">
    <property type="entry name" value="PyrdxlP-dep_Trfase"/>
</dbReference>
<evidence type="ECO:0008006" key="5">
    <source>
        <dbReference type="Google" id="ProtNLM"/>
    </source>
</evidence>
<sequence>MTTTRGIKATAKSGDASTDATTKTGAKMGCTVSRTSCIEAVVNVCVAATVLDNVCVFSRMERAWWPHSIECGGTRPPAKAKFARLNHGSFGSAPRPVLAAASAAREKWLAQPDALYFGGGLEAAIKASHRAAARAIRAECACLVENSTVATAIVATRWRRLGGRALVLSVAYGGVRRSLETILGQDAVVVADVPFPGTDHRNALDGLRVALAEHRPRFAMLDHISSQPAIELPVAEMVATCRSWGVREVAIDAAHCLGQFDALDVPGLGADWWFSNVHKWGFAPPSACVLWSGHLDTTRHVVPSWNGSDGLLDACLWTGTRDYASFVAVERALEYLEAWRSVDGETAPSYNRRGLRGAMNDLQRAWNVEPVYDEDACCSALGMVRLPPGLDLSKDAPGQPASVNSLRARLRDRYGVEAAVGGFRIKNNESSSVEGFLRLSHAVYNTDRDFARLRDAVLDLVAAS</sequence>
<keyword evidence="1" id="KW-0663">Pyridoxal phosphate</keyword>
<dbReference type="Proteomes" id="UP001230188">
    <property type="component" value="Unassembled WGS sequence"/>
</dbReference>
<evidence type="ECO:0000313" key="3">
    <source>
        <dbReference type="EMBL" id="KAJ8610820.1"/>
    </source>
</evidence>
<accession>A0AAD7UKX4</accession>